<accession>A0AAD9XU90</accession>
<dbReference type="Proteomes" id="UP001280121">
    <property type="component" value="Unassembled WGS sequence"/>
</dbReference>
<comment type="caution">
    <text evidence="2">The sequence shown here is derived from an EMBL/GenBank/DDBJ whole genome shotgun (WGS) entry which is preliminary data.</text>
</comment>
<feature type="domain" description="RNase H type-1" evidence="1">
    <location>
        <begin position="27"/>
        <end position="147"/>
    </location>
</feature>
<dbReference type="Gene3D" id="3.30.420.10">
    <property type="entry name" value="Ribonuclease H-like superfamily/Ribonuclease H"/>
    <property type="match status" value="1"/>
</dbReference>
<dbReference type="EMBL" id="JANJYI010000001">
    <property type="protein sequence ID" value="KAK2665896.1"/>
    <property type="molecule type" value="Genomic_DNA"/>
</dbReference>
<dbReference type="AlphaFoldDB" id="A0AAD9XU90"/>
<proteinExistence type="predicted"/>
<dbReference type="InterPro" id="IPR036397">
    <property type="entry name" value="RNaseH_sf"/>
</dbReference>
<evidence type="ECO:0000313" key="2">
    <source>
        <dbReference type="EMBL" id="KAK2665896.1"/>
    </source>
</evidence>
<gene>
    <name evidence="2" type="ORF">Ddye_004470</name>
</gene>
<organism evidence="2 3">
    <name type="scientific">Dipteronia dyeriana</name>
    <dbReference type="NCBI Taxonomy" id="168575"/>
    <lineage>
        <taxon>Eukaryota</taxon>
        <taxon>Viridiplantae</taxon>
        <taxon>Streptophyta</taxon>
        <taxon>Embryophyta</taxon>
        <taxon>Tracheophyta</taxon>
        <taxon>Spermatophyta</taxon>
        <taxon>Magnoliopsida</taxon>
        <taxon>eudicotyledons</taxon>
        <taxon>Gunneridae</taxon>
        <taxon>Pentapetalae</taxon>
        <taxon>rosids</taxon>
        <taxon>malvids</taxon>
        <taxon>Sapindales</taxon>
        <taxon>Sapindaceae</taxon>
        <taxon>Hippocastanoideae</taxon>
        <taxon>Acereae</taxon>
        <taxon>Dipteronia</taxon>
    </lineage>
</organism>
<dbReference type="CDD" id="cd06222">
    <property type="entry name" value="RNase_H_like"/>
    <property type="match status" value="1"/>
</dbReference>
<dbReference type="InterPro" id="IPR002156">
    <property type="entry name" value="RNaseH_domain"/>
</dbReference>
<name>A0AAD9XU90_9ROSI</name>
<dbReference type="Pfam" id="PF13456">
    <property type="entry name" value="RVT_3"/>
    <property type="match status" value="1"/>
</dbReference>
<dbReference type="InterPro" id="IPR012337">
    <property type="entry name" value="RNaseH-like_sf"/>
</dbReference>
<dbReference type="PANTHER" id="PTHR47723:SF19">
    <property type="entry name" value="POLYNUCLEOTIDYL TRANSFERASE, RIBONUCLEASE H-LIKE SUPERFAMILY PROTEIN"/>
    <property type="match status" value="1"/>
</dbReference>
<dbReference type="PANTHER" id="PTHR47723">
    <property type="entry name" value="OS05G0353850 PROTEIN"/>
    <property type="match status" value="1"/>
</dbReference>
<dbReference type="GO" id="GO:0003676">
    <property type="term" value="F:nucleic acid binding"/>
    <property type="evidence" value="ECO:0007669"/>
    <property type="project" value="InterPro"/>
</dbReference>
<reference evidence="2" key="1">
    <citation type="journal article" date="2023" name="Plant J.">
        <title>Genome sequences and population genomics provide insights into the demographic history, inbreeding, and mutation load of two 'living fossil' tree species of Dipteronia.</title>
        <authorList>
            <person name="Feng Y."/>
            <person name="Comes H.P."/>
            <person name="Chen J."/>
            <person name="Zhu S."/>
            <person name="Lu R."/>
            <person name="Zhang X."/>
            <person name="Li P."/>
            <person name="Qiu J."/>
            <person name="Olsen K.M."/>
            <person name="Qiu Y."/>
        </authorList>
    </citation>
    <scope>NUCLEOTIDE SEQUENCE</scope>
    <source>
        <strain evidence="2">KIB01</strain>
    </source>
</reference>
<keyword evidence="3" id="KW-1185">Reference proteome</keyword>
<dbReference type="InterPro" id="IPR053151">
    <property type="entry name" value="RNase_H-like"/>
</dbReference>
<dbReference type="InterPro" id="IPR044730">
    <property type="entry name" value="RNase_H-like_dom_plant"/>
</dbReference>
<evidence type="ECO:0000313" key="3">
    <source>
        <dbReference type="Proteomes" id="UP001280121"/>
    </source>
</evidence>
<evidence type="ECO:0000259" key="1">
    <source>
        <dbReference type="Pfam" id="PF13456"/>
    </source>
</evidence>
<dbReference type="SUPFAM" id="SSF53098">
    <property type="entry name" value="Ribonuclease H-like"/>
    <property type="match status" value="1"/>
</dbReference>
<sequence>MPSWVVVKEVINHCWQAPPMGIFKINTYAALNQRDKVTGLRVVIRDSYGPIMVSSCRHIGSCYHSQIVEALAIFEGCPLSVNLGLLPATVDSDTLSVVQAIRKKEASSSEVGVIVNDVIYLISQVEIFSADFVLRLANSVAHGLARLA</sequence>
<dbReference type="GO" id="GO:0004523">
    <property type="term" value="F:RNA-DNA hybrid ribonuclease activity"/>
    <property type="evidence" value="ECO:0007669"/>
    <property type="project" value="InterPro"/>
</dbReference>
<protein>
    <recommendedName>
        <fullName evidence="1">RNase H type-1 domain-containing protein</fullName>
    </recommendedName>
</protein>